<protein>
    <recommendedName>
        <fullName evidence="2">F-box domain-containing protein</fullName>
    </recommendedName>
</protein>
<dbReference type="EMBL" id="JARJCW010000055">
    <property type="protein sequence ID" value="KAJ7202422.1"/>
    <property type="molecule type" value="Genomic_DNA"/>
</dbReference>
<evidence type="ECO:0000256" key="1">
    <source>
        <dbReference type="SAM" id="Coils"/>
    </source>
</evidence>
<evidence type="ECO:0000313" key="4">
    <source>
        <dbReference type="Proteomes" id="UP001219525"/>
    </source>
</evidence>
<dbReference type="SUPFAM" id="SSF52047">
    <property type="entry name" value="RNI-like"/>
    <property type="match status" value="1"/>
</dbReference>
<name>A0AAD6Y5G6_9AGAR</name>
<dbReference type="PANTHER" id="PTHR38926">
    <property type="entry name" value="F-BOX DOMAIN CONTAINING PROTEIN, EXPRESSED"/>
    <property type="match status" value="1"/>
</dbReference>
<evidence type="ECO:0000313" key="3">
    <source>
        <dbReference type="EMBL" id="KAJ7202422.1"/>
    </source>
</evidence>
<keyword evidence="1" id="KW-0175">Coiled coil</keyword>
<comment type="caution">
    <text evidence="3">The sequence shown here is derived from an EMBL/GenBank/DDBJ whole genome shotgun (WGS) entry which is preliminary data.</text>
</comment>
<dbReference type="InterPro" id="IPR001810">
    <property type="entry name" value="F-box_dom"/>
</dbReference>
<dbReference type="Gene3D" id="1.20.1280.50">
    <property type="match status" value="1"/>
</dbReference>
<feature type="coiled-coil region" evidence="1">
    <location>
        <begin position="5"/>
        <end position="32"/>
    </location>
</feature>
<dbReference type="AlphaFoldDB" id="A0AAD6Y5G6"/>
<evidence type="ECO:0000259" key="2">
    <source>
        <dbReference type="Pfam" id="PF12937"/>
    </source>
</evidence>
<gene>
    <name evidence="3" type="ORF">GGX14DRAFT_654492</name>
</gene>
<dbReference type="Proteomes" id="UP001219525">
    <property type="component" value="Unassembled WGS sequence"/>
</dbReference>
<dbReference type="PANTHER" id="PTHR38926:SF5">
    <property type="entry name" value="F-BOX AND LEUCINE-RICH REPEAT PROTEIN 6"/>
    <property type="match status" value="1"/>
</dbReference>
<feature type="domain" description="F-box" evidence="2">
    <location>
        <begin position="49"/>
        <end position="102"/>
    </location>
</feature>
<organism evidence="3 4">
    <name type="scientific">Mycena pura</name>
    <dbReference type="NCBI Taxonomy" id="153505"/>
    <lineage>
        <taxon>Eukaryota</taxon>
        <taxon>Fungi</taxon>
        <taxon>Dikarya</taxon>
        <taxon>Basidiomycota</taxon>
        <taxon>Agaricomycotina</taxon>
        <taxon>Agaricomycetes</taxon>
        <taxon>Agaricomycetidae</taxon>
        <taxon>Agaricales</taxon>
        <taxon>Marasmiineae</taxon>
        <taxon>Mycenaceae</taxon>
        <taxon>Mycena</taxon>
    </lineage>
</organism>
<accession>A0AAD6Y5G6</accession>
<keyword evidence="4" id="KW-1185">Reference proteome</keyword>
<proteinExistence type="predicted"/>
<sequence length="359" mass="40861">MSRSRVAERERIAELDAEILKLERSLHALRSERATIWERLDTCQYPVLTLPNEITSEIFLNFIPVYPSRPPIFGINSPGQLMRVCRQWRDIALHTPQLWRAMEIDIDDERYVRAANTWLVRSCSCPLSIKMNCFVEVLMIEALEVILSHRSRWQCVAIHGSDIPWDFHFLTDIASYPLLRQLDISGISDNPDSPTFTFSDAPLLRTATLGDFDYPSGFLPWHQLTYLTLVSKTPTECTDVSKETINLIHCRLIIAEHGEVGINLPRLESLTLEYLLYFPATCAITTFVVPSLRRLRVADAFIRPDPVGKLSSLIAKSGCKLQELCIIGDLSTTENAYREAFPSISNLSFDMAIVEVDMI</sequence>
<dbReference type="Pfam" id="PF12937">
    <property type="entry name" value="F-box-like"/>
    <property type="match status" value="1"/>
</dbReference>
<reference evidence="3" key="1">
    <citation type="submission" date="2023-03" db="EMBL/GenBank/DDBJ databases">
        <title>Massive genome expansion in bonnet fungi (Mycena s.s.) driven by repeated elements and novel gene families across ecological guilds.</title>
        <authorList>
            <consortium name="Lawrence Berkeley National Laboratory"/>
            <person name="Harder C.B."/>
            <person name="Miyauchi S."/>
            <person name="Viragh M."/>
            <person name="Kuo A."/>
            <person name="Thoen E."/>
            <person name="Andreopoulos B."/>
            <person name="Lu D."/>
            <person name="Skrede I."/>
            <person name="Drula E."/>
            <person name="Henrissat B."/>
            <person name="Morin E."/>
            <person name="Kohler A."/>
            <person name="Barry K."/>
            <person name="LaButti K."/>
            <person name="Morin E."/>
            <person name="Salamov A."/>
            <person name="Lipzen A."/>
            <person name="Mereny Z."/>
            <person name="Hegedus B."/>
            <person name="Baldrian P."/>
            <person name="Stursova M."/>
            <person name="Weitz H."/>
            <person name="Taylor A."/>
            <person name="Grigoriev I.V."/>
            <person name="Nagy L.G."/>
            <person name="Martin F."/>
            <person name="Kauserud H."/>
        </authorList>
    </citation>
    <scope>NUCLEOTIDE SEQUENCE</scope>
    <source>
        <strain evidence="3">9144</strain>
    </source>
</reference>